<dbReference type="OrthoDB" id="211725at2"/>
<dbReference type="EMBL" id="SJPO01000010">
    <property type="protein sequence ID" value="TWT73463.1"/>
    <property type="molecule type" value="Genomic_DNA"/>
</dbReference>
<keyword evidence="3" id="KW-1185">Reference proteome</keyword>
<feature type="chain" id="PRO_5023118431" description="Secreted protein" evidence="1">
    <location>
        <begin position="23"/>
        <end position="255"/>
    </location>
</feature>
<name>A0A5C5YF88_9BACT</name>
<dbReference type="AlphaFoldDB" id="A0A5C5YF88"/>
<evidence type="ECO:0000313" key="2">
    <source>
        <dbReference type="EMBL" id="TWT73463.1"/>
    </source>
</evidence>
<sequence length="255" mass="28724" precursor="true">MTNFTQKLAVSLFSLTCTVAVAGDLRIETRVYAHDEELPVCESVTLFTGDTVYDFREDRSVVTIFRSAAAGKPARFVLVDSDRSVRTEIELRRVDQAMASLRKWAASSKDPYLRFAGDPVFAETFDEQTGELTLAGDQLTYRLVTVPMEDDQQRLAVRQFLDSFTKLQTLLETSLPPDPRLRVNEALFRRGLMPVETKLYSRDEEDPSLRAEHLAAPLLSKRDRARIDAALDSLSICREVSNEEFHLGGARTASK</sequence>
<feature type="signal peptide" evidence="1">
    <location>
        <begin position="1"/>
        <end position="22"/>
    </location>
</feature>
<evidence type="ECO:0008006" key="4">
    <source>
        <dbReference type="Google" id="ProtNLM"/>
    </source>
</evidence>
<accession>A0A5C5YF88</accession>
<keyword evidence="1" id="KW-0732">Signal</keyword>
<gene>
    <name evidence="2" type="ORF">Pla123a_37990</name>
</gene>
<dbReference type="RefSeq" id="WP_146589821.1">
    <property type="nucleotide sequence ID" value="NZ_SJPO01000010.1"/>
</dbReference>
<reference evidence="2 3" key="1">
    <citation type="submission" date="2019-02" db="EMBL/GenBank/DDBJ databases">
        <title>Deep-cultivation of Planctomycetes and their phenomic and genomic characterization uncovers novel biology.</title>
        <authorList>
            <person name="Wiegand S."/>
            <person name="Jogler M."/>
            <person name="Boedeker C."/>
            <person name="Pinto D."/>
            <person name="Vollmers J."/>
            <person name="Rivas-Marin E."/>
            <person name="Kohn T."/>
            <person name="Peeters S.H."/>
            <person name="Heuer A."/>
            <person name="Rast P."/>
            <person name="Oberbeckmann S."/>
            <person name="Bunk B."/>
            <person name="Jeske O."/>
            <person name="Meyerdierks A."/>
            <person name="Storesund J.E."/>
            <person name="Kallscheuer N."/>
            <person name="Luecker S."/>
            <person name="Lage O.M."/>
            <person name="Pohl T."/>
            <person name="Merkel B.J."/>
            <person name="Hornburger P."/>
            <person name="Mueller R.-W."/>
            <person name="Bruemmer F."/>
            <person name="Labrenz M."/>
            <person name="Spormann A.M."/>
            <person name="Op Den Camp H."/>
            <person name="Overmann J."/>
            <person name="Amann R."/>
            <person name="Jetten M.S.M."/>
            <person name="Mascher T."/>
            <person name="Medema M.H."/>
            <person name="Devos D.P."/>
            <person name="Kaster A.-K."/>
            <person name="Ovreas L."/>
            <person name="Rohde M."/>
            <person name="Galperin M.Y."/>
            <person name="Jogler C."/>
        </authorList>
    </citation>
    <scope>NUCLEOTIDE SEQUENCE [LARGE SCALE GENOMIC DNA]</scope>
    <source>
        <strain evidence="2 3">Pla123a</strain>
    </source>
</reference>
<evidence type="ECO:0000313" key="3">
    <source>
        <dbReference type="Proteomes" id="UP000318478"/>
    </source>
</evidence>
<protein>
    <recommendedName>
        <fullName evidence="4">Secreted protein</fullName>
    </recommendedName>
</protein>
<comment type="caution">
    <text evidence="2">The sequence shown here is derived from an EMBL/GenBank/DDBJ whole genome shotgun (WGS) entry which is preliminary data.</text>
</comment>
<proteinExistence type="predicted"/>
<dbReference type="Proteomes" id="UP000318478">
    <property type="component" value="Unassembled WGS sequence"/>
</dbReference>
<organism evidence="2 3">
    <name type="scientific">Posidoniimonas polymericola</name>
    <dbReference type="NCBI Taxonomy" id="2528002"/>
    <lineage>
        <taxon>Bacteria</taxon>
        <taxon>Pseudomonadati</taxon>
        <taxon>Planctomycetota</taxon>
        <taxon>Planctomycetia</taxon>
        <taxon>Pirellulales</taxon>
        <taxon>Lacipirellulaceae</taxon>
        <taxon>Posidoniimonas</taxon>
    </lineage>
</organism>
<evidence type="ECO:0000256" key="1">
    <source>
        <dbReference type="SAM" id="SignalP"/>
    </source>
</evidence>